<feature type="transmembrane region" description="Helical" evidence="1">
    <location>
        <begin position="31"/>
        <end position="53"/>
    </location>
</feature>
<keyword evidence="1" id="KW-0472">Membrane</keyword>
<comment type="caution">
    <text evidence="2">The sequence shown here is derived from an EMBL/GenBank/DDBJ whole genome shotgun (WGS) entry which is preliminary data.</text>
</comment>
<gene>
    <name evidence="2" type="ORF">AGLY_015063</name>
</gene>
<feature type="transmembrane region" description="Helical" evidence="1">
    <location>
        <begin position="135"/>
        <end position="156"/>
    </location>
</feature>
<keyword evidence="1" id="KW-1133">Transmembrane helix</keyword>
<dbReference type="EMBL" id="VYZN01000065">
    <property type="protein sequence ID" value="KAE9525013.1"/>
    <property type="molecule type" value="Genomic_DNA"/>
</dbReference>
<evidence type="ECO:0000313" key="2">
    <source>
        <dbReference type="EMBL" id="KAE9525013.1"/>
    </source>
</evidence>
<accession>A0A6G0T2Z9</accession>
<keyword evidence="3" id="KW-1185">Reference proteome</keyword>
<organism evidence="2 3">
    <name type="scientific">Aphis glycines</name>
    <name type="common">Soybean aphid</name>
    <dbReference type="NCBI Taxonomy" id="307491"/>
    <lineage>
        <taxon>Eukaryota</taxon>
        <taxon>Metazoa</taxon>
        <taxon>Ecdysozoa</taxon>
        <taxon>Arthropoda</taxon>
        <taxon>Hexapoda</taxon>
        <taxon>Insecta</taxon>
        <taxon>Pterygota</taxon>
        <taxon>Neoptera</taxon>
        <taxon>Paraneoptera</taxon>
        <taxon>Hemiptera</taxon>
        <taxon>Sternorrhyncha</taxon>
        <taxon>Aphidomorpha</taxon>
        <taxon>Aphidoidea</taxon>
        <taxon>Aphididae</taxon>
        <taxon>Aphidini</taxon>
        <taxon>Aphis</taxon>
        <taxon>Aphis</taxon>
    </lineage>
</organism>
<dbReference type="AlphaFoldDB" id="A0A6G0T2Z9"/>
<dbReference type="Proteomes" id="UP000475862">
    <property type="component" value="Unassembled WGS sequence"/>
</dbReference>
<feature type="transmembrane region" description="Helical" evidence="1">
    <location>
        <begin position="93"/>
        <end position="115"/>
    </location>
</feature>
<protein>
    <submittedName>
        <fullName evidence="2">Uncharacterized protein</fullName>
    </submittedName>
</protein>
<evidence type="ECO:0000256" key="1">
    <source>
        <dbReference type="SAM" id="Phobius"/>
    </source>
</evidence>
<sequence length="450" mass="50979">MGNRLIWANNAGPNVPSAHIKRNPLYNNTDIAISSSFSSSSLSFSISLLLTLLRHLALRFVTNCNGSISSSEDSSAILMGVFCESGIAKSSSFTIFSILLVNSFNISLVAGFAILEFPLMSVLNLIHNLSTKDSIWRSLLISGILKLNCIVILTILDLNDSKIFNLSEFYIQNTYCSLKKCKLHCGCAHKKISKCKSSRNVVFPFSAITLKNCLAVSERQTVLIKYNTNQTSKIQGSNKFGCLKTKQPNPDTRSITISKLSEFSIRFRNIYKEKNSPKFHFHIKALYHKFVEYDHLYPLFQQLQNHVHSIKKNIYRTKCNVTNYKNKFCIHNKEYNFPINVLQVISGLIVNYNIKQLDLVNHAHNTIIHSSSSVLFFIHSFSKTLNALLLMTFKSDHNLKINNYSREVEDSFSSSIFKYTNSISHNKLNPNVSLLNSILENIAHTEIVNL</sequence>
<reference evidence="2 3" key="1">
    <citation type="submission" date="2019-08" db="EMBL/GenBank/DDBJ databases">
        <title>The genome of the soybean aphid Biotype 1, its phylome, world population structure and adaptation to the North American continent.</title>
        <authorList>
            <person name="Giordano R."/>
            <person name="Donthu R.K."/>
            <person name="Hernandez A.G."/>
            <person name="Wright C.L."/>
            <person name="Zimin A.V."/>
        </authorList>
    </citation>
    <scope>NUCLEOTIDE SEQUENCE [LARGE SCALE GENOMIC DNA]</scope>
    <source>
        <tissue evidence="2">Whole aphids</tissue>
    </source>
</reference>
<name>A0A6G0T2Z9_APHGL</name>
<evidence type="ECO:0000313" key="3">
    <source>
        <dbReference type="Proteomes" id="UP000475862"/>
    </source>
</evidence>
<proteinExistence type="predicted"/>
<keyword evidence="1" id="KW-0812">Transmembrane</keyword>